<dbReference type="InterPro" id="IPR001405">
    <property type="entry name" value="UPF0758"/>
</dbReference>
<proteinExistence type="predicted"/>
<sequence>MVLALNSLVQSAAYLDRKDKTVRELYRENKQQREKGIKSWEPEKRPREKMFDLGTDAMNNAELLAIIIGTGIPDETAVALAERMLNSVDNILHHLSALNYADLCRFKVTGIAKSNSIIAAFEIARRIYSPMRIIKIN</sequence>
<evidence type="ECO:0000313" key="2">
    <source>
        <dbReference type="EMBL" id="SDL45405.1"/>
    </source>
</evidence>
<accession>A0A1G9K7Q3</accession>
<dbReference type="InterPro" id="IPR046778">
    <property type="entry name" value="UPF0758_N"/>
</dbReference>
<evidence type="ECO:0000313" key="3">
    <source>
        <dbReference type="Proteomes" id="UP000183200"/>
    </source>
</evidence>
<dbReference type="PANTHER" id="PTHR30471:SF3">
    <property type="entry name" value="UPF0758 PROTEIN YEES-RELATED"/>
    <property type="match status" value="1"/>
</dbReference>
<gene>
    <name evidence="2" type="ORF">SAMN05421820_101486</name>
</gene>
<dbReference type="RefSeq" id="WP_074604516.1">
    <property type="nucleotide sequence ID" value="NZ_FNGY01000001.1"/>
</dbReference>
<reference evidence="3" key="1">
    <citation type="submission" date="2016-10" db="EMBL/GenBank/DDBJ databases">
        <authorList>
            <person name="Varghese N."/>
            <person name="Submissions S."/>
        </authorList>
    </citation>
    <scope>NUCLEOTIDE SEQUENCE [LARGE SCALE GENOMIC DNA]</scope>
    <source>
        <strain evidence="3">DSM 19110</strain>
    </source>
</reference>
<dbReference type="EMBL" id="FNGY01000001">
    <property type="protein sequence ID" value="SDL45405.1"/>
    <property type="molecule type" value="Genomic_DNA"/>
</dbReference>
<protein>
    <submittedName>
        <fullName evidence="2">DNA repair protein RadC</fullName>
    </submittedName>
</protein>
<dbReference type="OrthoDB" id="798376at2"/>
<keyword evidence="3" id="KW-1185">Reference proteome</keyword>
<organism evidence="2 3">
    <name type="scientific">Pedobacter steynii</name>
    <dbReference type="NCBI Taxonomy" id="430522"/>
    <lineage>
        <taxon>Bacteria</taxon>
        <taxon>Pseudomonadati</taxon>
        <taxon>Bacteroidota</taxon>
        <taxon>Sphingobacteriia</taxon>
        <taxon>Sphingobacteriales</taxon>
        <taxon>Sphingobacteriaceae</taxon>
        <taxon>Pedobacter</taxon>
    </lineage>
</organism>
<dbReference type="Pfam" id="PF20582">
    <property type="entry name" value="UPF0758_N"/>
    <property type="match status" value="1"/>
</dbReference>
<evidence type="ECO:0000259" key="1">
    <source>
        <dbReference type="Pfam" id="PF20582"/>
    </source>
</evidence>
<feature type="domain" description="UPF0758" evidence="1">
    <location>
        <begin position="37"/>
        <end position="113"/>
    </location>
</feature>
<dbReference type="PANTHER" id="PTHR30471">
    <property type="entry name" value="DNA REPAIR PROTEIN RADC"/>
    <property type="match status" value="1"/>
</dbReference>
<dbReference type="AlphaFoldDB" id="A0A1G9K7Q3"/>
<dbReference type="Proteomes" id="UP000183200">
    <property type="component" value="Unassembled WGS sequence"/>
</dbReference>
<name>A0A1G9K7Q3_9SPHI</name>